<dbReference type="PRINTS" id="PR00160">
    <property type="entry name" value="GLUTAREDOXIN"/>
</dbReference>
<dbReference type="PROSITE" id="PS00195">
    <property type="entry name" value="GLUTAREDOXIN_1"/>
    <property type="match status" value="1"/>
</dbReference>
<dbReference type="InterPro" id="IPR014025">
    <property type="entry name" value="Glutaredoxin_subgr"/>
</dbReference>
<dbReference type="EC" id="1.11.1.9" evidence="2"/>
<gene>
    <name evidence="9" type="ORF">PISMIDRAFT_671683</name>
</gene>
<evidence type="ECO:0000256" key="7">
    <source>
        <dbReference type="ARBA" id="ARBA00035808"/>
    </source>
</evidence>
<dbReference type="Gene3D" id="3.40.30.10">
    <property type="entry name" value="Glutaredoxin"/>
    <property type="match status" value="1"/>
</dbReference>
<dbReference type="GO" id="GO:0004602">
    <property type="term" value="F:glutathione peroxidase activity"/>
    <property type="evidence" value="ECO:0007669"/>
    <property type="project" value="UniProtKB-EC"/>
</dbReference>
<accession>A0A0C9YX86</accession>
<keyword evidence="5" id="KW-1015">Disulfide bond</keyword>
<evidence type="ECO:0000259" key="8">
    <source>
        <dbReference type="Pfam" id="PF00462"/>
    </source>
</evidence>
<dbReference type="GO" id="GO:0034599">
    <property type="term" value="P:cellular response to oxidative stress"/>
    <property type="evidence" value="ECO:0007669"/>
    <property type="project" value="TreeGrafter"/>
</dbReference>
<evidence type="ECO:0000313" key="10">
    <source>
        <dbReference type="Proteomes" id="UP000054018"/>
    </source>
</evidence>
<reference evidence="9 10" key="1">
    <citation type="submission" date="2014-04" db="EMBL/GenBank/DDBJ databases">
        <authorList>
            <consortium name="DOE Joint Genome Institute"/>
            <person name="Kuo A."/>
            <person name="Kohler A."/>
            <person name="Costa M.D."/>
            <person name="Nagy L.G."/>
            <person name="Floudas D."/>
            <person name="Copeland A."/>
            <person name="Barry K.W."/>
            <person name="Cichocki N."/>
            <person name="Veneault-Fourrey C."/>
            <person name="LaButti K."/>
            <person name="Lindquist E.A."/>
            <person name="Lipzen A."/>
            <person name="Lundell T."/>
            <person name="Morin E."/>
            <person name="Murat C."/>
            <person name="Sun H."/>
            <person name="Tunlid A."/>
            <person name="Henrissat B."/>
            <person name="Grigoriev I.V."/>
            <person name="Hibbett D.S."/>
            <person name="Martin F."/>
            <person name="Nordberg H.P."/>
            <person name="Cantor M.N."/>
            <person name="Hua S.X."/>
        </authorList>
    </citation>
    <scope>NUCLEOTIDE SEQUENCE [LARGE SCALE GENOMIC DNA]</scope>
    <source>
        <strain evidence="9 10">441</strain>
    </source>
</reference>
<dbReference type="GO" id="GO:0005737">
    <property type="term" value="C:cytoplasm"/>
    <property type="evidence" value="ECO:0007669"/>
    <property type="project" value="TreeGrafter"/>
</dbReference>
<dbReference type="FunFam" id="3.40.30.10:FF:000026">
    <property type="entry name" value="Glutaredoxin 2"/>
    <property type="match status" value="1"/>
</dbReference>
<protein>
    <recommendedName>
        <fullName evidence="2">glutathione peroxidase</fullName>
        <ecNumber evidence="2">1.11.1.9</ecNumber>
    </recommendedName>
</protein>
<dbReference type="Pfam" id="PF00462">
    <property type="entry name" value="Glutaredoxin"/>
    <property type="match status" value="1"/>
</dbReference>
<dbReference type="SUPFAM" id="SSF52833">
    <property type="entry name" value="Thioredoxin-like"/>
    <property type="match status" value="1"/>
</dbReference>
<comment type="catalytic activity">
    <reaction evidence="1">
        <text>2 glutathione + H2O2 = glutathione disulfide + 2 H2O</text>
        <dbReference type="Rhea" id="RHEA:16833"/>
        <dbReference type="ChEBI" id="CHEBI:15377"/>
        <dbReference type="ChEBI" id="CHEBI:16240"/>
        <dbReference type="ChEBI" id="CHEBI:57925"/>
        <dbReference type="ChEBI" id="CHEBI:58297"/>
        <dbReference type="EC" id="1.11.1.9"/>
    </reaction>
</comment>
<dbReference type="InterPro" id="IPR036249">
    <property type="entry name" value="Thioredoxin-like_sf"/>
</dbReference>
<keyword evidence="3" id="KW-0813">Transport</keyword>
<dbReference type="PANTHER" id="PTHR45694">
    <property type="entry name" value="GLUTAREDOXIN 2"/>
    <property type="match status" value="1"/>
</dbReference>
<reference evidence="10" key="2">
    <citation type="submission" date="2015-01" db="EMBL/GenBank/DDBJ databases">
        <title>Evolutionary Origins and Diversification of the Mycorrhizal Mutualists.</title>
        <authorList>
            <consortium name="DOE Joint Genome Institute"/>
            <consortium name="Mycorrhizal Genomics Consortium"/>
            <person name="Kohler A."/>
            <person name="Kuo A."/>
            <person name="Nagy L.G."/>
            <person name="Floudas D."/>
            <person name="Copeland A."/>
            <person name="Barry K.W."/>
            <person name="Cichocki N."/>
            <person name="Veneault-Fourrey C."/>
            <person name="LaButti K."/>
            <person name="Lindquist E.A."/>
            <person name="Lipzen A."/>
            <person name="Lundell T."/>
            <person name="Morin E."/>
            <person name="Murat C."/>
            <person name="Riley R."/>
            <person name="Ohm R."/>
            <person name="Sun H."/>
            <person name="Tunlid A."/>
            <person name="Henrissat B."/>
            <person name="Grigoriev I.V."/>
            <person name="Hibbett D.S."/>
            <person name="Martin F."/>
        </authorList>
    </citation>
    <scope>NUCLEOTIDE SEQUENCE [LARGE SCALE GENOMIC DNA]</scope>
    <source>
        <strain evidence="10">441</strain>
    </source>
</reference>
<proteinExistence type="predicted"/>
<name>A0A0C9YX86_9AGAM</name>
<dbReference type="Proteomes" id="UP000054018">
    <property type="component" value="Unassembled WGS sequence"/>
</dbReference>
<organism evidence="9 10">
    <name type="scientific">Pisolithus microcarpus 441</name>
    <dbReference type="NCBI Taxonomy" id="765257"/>
    <lineage>
        <taxon>Eukaryota</taxon>
        <taxon>Fungi</taxon>
        <taxon>Dikarya</taxon>
        <taxon>Basidiomycota</taxon>
        <taxon>Agaricomycotina</taxon>
        <taxon>Agaricomycetes</taxon>
        <taxon>Agaricomycetidae</taxon>
        <taxon>Boletales</taxon>
        <taxon>Sclerodermatineae</taxon>
        <taxon>Pisolithaceae</taxon>
        <taxon>Pisolithus</taxon>
    </lineage>
</organism>
<evidence type="ECO:0000256" key="5">
    <source>
        <dbReference type="ARBA" id="ARBA00023157"/>
    </source>
</evidence>
<dbReference type="PROSITE" id="PS51354">
    <property type="entry name" value="GLUTAREDOXIN_2"/>
    <property type="match status" value="1"/>
</dbReference>
<evidence type="ECO:0000256" key="4">
    <source>
        <dbReference type="ARBA" id="ARBA00022982"/>
    </source>
</evidence>
<keyword evidence="10" id="KW-1185">Reference proteome</keyword>
<evidence type="ECO:0000313" key="9">
    <source>
        <dbReference type="EMBL" id="KIK29740.1"/>
    </source>
</evidence>
<sequence>MECHPLYKKDPPLPTTGRADHATSSRLLVMLAAVRSRLYKTATLPFSSSSPFFTLAASSPLQRPHASMSSPKDFVEDTINNNKVVIFSKSYCPYCAETKQLFRNFFPNIDVKVIELDERPDMTAIQDYIKEKTGRRTVPQTFIGRQHLGGNDDLYAAYEEGKVKTLLDESA</sequence>
<dbReference type="AlphaFoldDB" id="A0A0C9YX86"/>
<dbReference type="HOGENOM" id="CLU_026126_7_2_1"/>
<dbReference type="GO" id="GO:0004364">
    <property type="term" value="F:glutathione transferase activity"/>
    <property type="evidence" value="ECO:0007669"/>
    <property type="project" value="UniProtKB-EC"/>
</dbReference>
<dbReference type="STRING" id="765257.A0A0C9YX86"/>
<evidence type="ECO:0000256" key="2">
    <source>
        <dbReference type="ARBA" id="ARBA00012310"/>
    </source>
</evidence>
<dbReference type="EMBL" id="KN833688">
    <property type="protein sequence ID" value="KIK29740.1"/>
    <property type="molecule type" value="Genomic_DNA"/>
</dbReference>
<dbReference type="CDD" id="cd03419">
    <property type="entry name" value="GRX_GRXh_1_2_like"/>
    <property type="match status" value="1"/>
</dbReference>
<evidence type="ECO:0000256" key="3">
    <source>
        <dbReference type="ARBA" id="ARBA00022448"/>
    </source>
</evidence>
<dbReference type="NCBIfam" id="TIGR02180">
    <property type="entry name" value="GRX_euk"/>
    <property type="match status" value="1"/>
</dbReference>
<feature type="domain" description="Glutaredoxin" evidence="8">
    <location>
        <begin position="84"/>
        <end position="147"/>
    </location>
</feature>
<dbReference type="PANTHER" id="PTHR45694:SF18">
    <property type="entry name" value="GLUTAREDOXIN-1-RELATED"/>
    <property type="match status" value="1"/>
</dbReference>
<dbReference type="InterPro" id="IPR011899">
    <property type="entry name" value="Glutaredoxin_euk/vir"/>
</dbReference>
<dbReference type="OrthoDB" id="418495at2759"/>
<keyword evidence="4" id="KW-0249">Electron transport</keyword>
<keyword evidence="6" id="KW-0676">Redox-active center</keyword>
<evidence type="ECO:0000256" key="6">
    <source>
        <dbReference type="ARBA" id="ARBA00023284"/>
    </source>
</evidence>
<evidence type="ECO:0000256" key="1">
    <source>
        <dbReference type="ARBA" id="ARBA00000217"/>
    </source>
</evidence>
<dbReference type="GO" id="GO:0015038">
    <property type="term" value="F:glutathione disulfide oxidoreductase activity"/>
    <property type="evidence" value="ECO:0007669"/>
    <property type="project" value="TreeGrafter"/>
</dbReference>
<comment type="catalytic activity">
    <reaction evidence="7">
        <text>1-chloro-2,4-dinitrobenzene + glutathione = 2,4-dinitrophenyl-S-glutathione + chloride + H(+)</text>
        <dbReference type="Rhea" id="RHEA:51220"/>
        <dbReference type="ChEBI" id="CHEBI:15378"/>
        <dbReference type="ChEBI" id="CHEBI:17996"/>
        <dbReference type="ChEBI" id="CHEBI:34718"/>
        <dbReference type="ChEBI" id="CHEBI:57925"/>
        <dbReference type="ChEBI" id="CHEBI:133977"/>
        <dbReference type="EC" id="2.5.1.18"/>
    </reaction>
</comment>
<dbReference type="InterPro" id="IPR011767">
    <property type="entry name" value="GLR_AS"/>
</dbReference>
<dbReference type="InterPro" id="IPR002109">
    <property type="entry name" value="Glutaredoxin"/>
</dbReference>